<sequence>MECPIIGLPTTMVIIHYRTWLGSKATSTFLRARHNDEYISNPIQTIHHRLSPTPRHSRIRFQ</sequence>
<dbReference type="AlphaFoldDB" id="J3MXX0"/>
<dbReference type="EnsemblPlants" id="OB09G18490.1">
    <property type="protein sequence ID" value="OB09G18490.1"/>
    <property type="gene ID" value="OB09G18490"/>
</dbReference>
<proteinExistence type="predicted"/>
<dbReference type="HOGENOM" id="CLU_2910979_0_0_1"/>
<organism evidence="1">
    <name type="scientific">Oryza brachyantha</name>
    <name type="common">malo sina</name>
    <dbReference type="NCBI Taxonomy" id="4533"/>
    <lineage>
        <taxon>Eukaryota</taxon>
        <taxon>Viridiplantae</taxon>
        <taxon>Streptophyta</taxon>
        <taxon>Embryophyta</taxon>
        <taxon>Tracheophyta</taxon>
        <taxon>Spermatophyta</taxon>
        <taxon>Magnoliopsida</taxon>
        <taxon>Liliopsida</taxon>
        <taxon>Poales</taxon>
        <taxon>Poaceae</taxon>
        <taxon>BOP clade</taxon>
        <taxon>Oryzoideae</taxon>
        <taxon>Oryzeae</taxon>
        <taxon>Oryzinae</taxon>
        <taxon>Oryza</taxon>
    </lineage>
</organism>
<evidence type="ECO:0000313" key="2">
    <source>
        <dbReference type="Proteomes" id="UP000006038"/>
    </source>
</evidence>
<evidence type="ECO:0000313" key="1">
    <source>
        <dbReference type="EnsemblPlants" id="OB09G18490.1"/>
    </source>
</evidence>
<dbReference type="Gramene" id="OB09G18490.1">
    <property type="protein sequence ID" value="OB09G18490.1"/>
    <property type="gene ID" value="OB09G18490"/>
</dbReference>
<protein>
    <submittedName>
        <fullName evidence="1">Uncharacterized protein</fullName>
    </submittedName>
</protein>
<keyword evidence="2" id="KW-1185">Reference proteome</keyword>
<reference evidence="1" key="2">
    <citation type="submission" date="2013-04" db="UniProtKB">
        <authorList>
            <consortium name="EnsemblPlants"/>
        </authorList>
    </citation>
    <scope>IDENTIFICATION</scope>
</reference>
<dbReference type="Proteomes" id="UP000006038">
    <property type="component" value="Chromosome 9"/>
</dbReference>
<accession>J3MXX0</accession>
<name>J3MXX0_ORYBR</name>
<reference evidence="1" key="1">
    <citation type="journal article" date="2013" name="Nat. Commun.">
        <title>Whole-genome sequencing of Oryza brachyantha reveals mechanisms underlying Oryza genome evolution.</title>
        <authorList>
            <person name="Chen J."/>
            <person name="Huang Q."/>
            <person name="Gao D."/>
            <person name="Wang J."/>
            <person name="Lang Y."/>
            <person name="Liu T."/>
            <person name="Li B."/>
            <person name="Bai Z."/>
            <person name="Luis Goicoechea J."/>
            <person name="Liang C."/>
            <person name="Chen C."/>
            <person name="Zhang W."/>
            <person name="Sun S."/>
            <person name="Liao Y."/>
            <person name="Zhang X."/>
            <person name="Yang L."/>
            <person name="Song C."/>
            <person name="Wang M."/>
            <person name="Shi J."/>
            <person name="Liu G."/>
            <person name="Liu J."/>
            <person name="Zhou H."/>
            <person name="Zhou W."/>
            <person name="Yu Q."/>
            <person name="An N."/>
            <person name="Chen Y."/>
            <person name="Cai Q."/>
            <person name="Wang B."/>
            <person name="Liu B."/>
            <person name="Min J."/>
            <person name="Huang Y."/>
            <person name="Wu H."/>
            <person name="Li Z."/>
            <person name="Zhang Y."/>
            <person name="Yin Y."/>
            <person name="Song W."/>
            <person name="Jiang J."/>
            <person name="Jackson S.A."/>
            <person name="Wing R.A."/>
            <person name="Wang J."/>
            <person name="Chen M."/>
        </authorList>
    </citation>
    <scope>NUCLEOTIDE SEQUENCE [LARGE SCALE GENOMIC DNA]</scope>
    <source>
        <strain evidence="1">cv. IRGC 101232</strain>
    </source>
</reference>